<dbReference type="Pfam" id="PF13508">
    <property type="entry name" value="Acetyltransf_7"/>
    <property type="match status" value="1"/>
</dbReference>
<comment type="caution">
    <text evidence="2">The sequence shown here is derived from an EMBL/GenBank/DDBJ whole genome shotgun (WGS) entry which is preliminary data.</text>
</comment>
<evidence type="ECO:0000313" key="3">
    <source>
        <dbReference type="Proteomes" id="UP000050911"/>
    </source>
</evidence>
<protein>
    <recommendedName>
        <fullName evidence="1">N-acetyltransferase domain-containing protein</fullName>
    </recommendedName>
</protein>
<feature type="domain" description="N-acetyltransferase" evidence="1">
    <location>
        <begin position="1"/>
        <end position="144"/>
    </location>
</feature>
<dbReference type="OrthoDB" id="9789053at2"/>
<dbReference type="GO" id="GO:0016747">
    <property type="term" value="F:acyltransferase activity, transferring groups other than amino-acyl groups"/>
    <property type="evidence" value="ECO:0007669"/>
    <property type="project" value="InterPro"/>
</dbReference>
<proteinExistence type="predicted"/>
<dbReference type="AlphaFoldDB" id="A0A0R1HMR6"/>
<dbReference type="Proteomes" id="UP000050911">
    <property type="component" value="Unassembled WGS sequence"/>
</dbReference>
<dbReference type="InterPro" id="IPR016181">
    <property type="entry name" value="Acyl_CoA_acyltransferase"/>
</dbReference>
<gene>
    <name evidence="2" type="ORF">FC96_GL002109</name>
</gene>
<name>A0A0R1HMR6_9LACO</name>
<dbReference type="EMBL" id="AZCX01000005">
    <property type="protein sequence ID" value="KRK47904.1"/>
    <property type="molecule type" value="Genomic_DNA"/>
</dbReference>
<evidence type="ECO:0000259" key="1">
    <source>
        <dbReference type="PROSITE" id="PS51186"/>
    </source>
</evidence>
<evidence type="ECO:0000313" key="2">
    <source>
        <dbReference type="EMBL" id="KRK47904.1"/>
    </source>
</evidence>
<dbReference type="STRING" id="1302272.FC96_GL002109"/>
<organism evidence="2 3">
    <name type="scientific">Secundilactobacillus kimchicus JCM 15530</name>
    <dbReference type="NCBI Taxonomy" id="1302272"/>
    <lineage>
        <taxon>Bacteria</taxon>
        <taxon>Bacillati</taxon>
        <taxon>Bacillota</taxon>
        <taxon>Bacilli</taxon>
        <taxon>Lactobacillales</taxon>
        <taxon>Lactobacillaceae</taxon>
        <taxon>Secundilactobacillus</taxon>
    </lineage>
</organism>
<reference evidence="2 3" key="1">
    <citation type="journal article" date="2015" name="Genome Announc.">
        <title>Expanding the biotechnology potential of lactobacilli through comparative genomics of 213 strains and associated genera.</title>
        <authorList>
            <person name="Sun Z."/>
            <person name="Harris H.M."/>
            <person name="McCann A."/>
            <person name="Guo C."/>
            <person name="Argimon S."/>
            <person name="Zhang W."/>
            <person name="Yang X."/>
            <person name="Jeffery I.B."/>
            <person name="Cooney J.C."/>
            <person name="Kagawa T.F."/>
            <person name="Liu W."/>
            <person name="Song Y."/>
            <person name="Salvetti E."/>
            <person name="Wrobel A."/>
            <person name="Rasinkangas P."/>
            <person name="Parkhill J."/>
            <person name="Rea M.C."/>
            <person name="O'Sullivan O."/>
            <person name="Ritari J."/>
            <person name="Douillard F.P."/>
            <person name="Paul Ross R."/>
            <person name="Yang R."/>
            <person name="Briner A.E."/>
            <person name="Felis G.E."/>
            <person name="de Vos W.M."/>
            <person name="Barrangou R."/>
            <person name="Klaenhammer T.R."/>
            <person name="Caufield P.W."/>
            <person name="Cui Y."/>
            <person name="Zhang H."/>
            <person name="O'Toole P.W."/>
        </authorList>
    </citation>
    <scope>NUCLEOTIDE SEQUENCE [LARGE SCALE GENOMIC DNA]</scope>
    <source>
        <strain evidence="2 3">JCM 15530</strain>
    </source>
</reference>
<dbReference type="InterPro" id="IPR000182">
    <property type="entry name" value="GNAT_dom"/>
</dbReference>
<dbReference type="Gene3D" id="3.40.630.30">
    <property type="match status" value="1"/>
</dbReference>
<keyword evidence="3" id="KW-1185">Reference proteome</keyword>
<dbReference type="PATRIC" id="fig|1302272.5.peg.2155"/>
<dbReference type="RefSeq" id="WP_054660872.1">
    <property type="nucleotide sequence ID" value="NZ_AZCX01000005.1"/>
</dbReference>
<dbReference type="PROSITE" id="PS51186">
    <property type="entry name" value="GNAT"/>
    <property type="match status" value="1"/>
</dbReference>
<dbReference type="SUPFAM" id="SSF55729">
    <property type="entry name" value="Acyl-CoA N-acyltransferases (Nat)"/>
    <property type="match status" value="1"/>
</dbReference>
<accession>A0A0R1HMR6</accession>
<sequence>MHLHTLTQESPDWAYWAKEIASIDWAAGAYLAKKMTTTKFLPWERVIVAEDGDRLVGCCALLAKDIVENTTATPFISTVYVVPDYRGHHISQQLVIRAEREAEAAHFKSTFIATEHMGLYEKLGYSEFTREPDIFGREMRLLARSFPKDDPFGHLPNG</sequence>
<dbReference type="CDD" id="cd04301">
    <property type="entry name" value="NAT_SF"/>
    <property type="match status" value="1"/>
</dbReference>